<evidence type="ECO:0000313" key="3">
    <source>
        <dbReference type="Proteomes" id="UP000288805"/>
    </source>
</evidence>
<accession>A0A438D3C9</accession>
<gene>
    <name evidence="2" type="ORF">CK203_100288</name>
</gene>
<evidence type="ECO:0000256" key="1">
    <source>
        <dbReference type="SAM" id="MobiDB-lite"/>
    </source>
</evidence>
<dbReference type="AlphaFoldDB" id="A0A438D3C9"/>
<feature type="region of interest" description="Disordered" evidence="1">
    <location>
        <begin position="526"/>
        <end position="569"/>
    </location>
</feature>
<dbReference type="PANTHER" id="PTHR34427">
    <property type="entry name" value="DUF4283 DOMAIN PROTEIN"/>
    <property type="match status" value="1"/>
</dbReference>
<dbReference type="EMBL" id="QGNW01001820">
    <property type="protein sequence ID" value="RVW29941.1"/>
    <property type="molecule type" value="Genomic_DNA"/>
</dbReference>
<feature type="region of interest" description="Disordered" evidence="1">
    <location>
        <begin position="324"/>
        <end position="401"/>
    </location>
</feature>
<evidence type="ECO:0000313" key="2">
    <source>
        <dbReference type="EMBL" id="RVW29941.1"/>
    </source>
</evidence>
<name>A0A438D3C9_VITVI</name>
<feature type="region of interest" description="Disordered" evidence="1">
    <location>
        <begin position="104"/>
        <end position="130"/>
    </location>
</feature>
<reference evidence="2 3" key="1">
    <citation type="journal article" date="2018" name="PLoS Genet.">
        <title>Population sequencing reveals clonal diversity and ancestral inbreeding in the grapevine cultivar Chardonnay.</title>
        <authorList>
            <person name="Roach M.J."/>
            <person name="Johnson D.L."/>
            <person name="Bohlmann J."/>
            <person name="van Vuuren H.J."/>
            <person name="Jones S.J."/>
            <person name="Pretorius I.S."/>
            <person name="Schmidt S.A."/>
            <person name="Borneman A.R."/>
        </authorList>
    </citation>
    <scope>NUCLEOTIDE SEQUENCE [LARGE SCALE GENOMIC DNA]</scope>
    <source>
        <strain evidence="3">cv. Chardonnay</strain>
        <tissue evidence="2">Leaf</tissue>
    </source>
</reference>
<comment type="caution">
    <text evidence="2">The sequence shown here is derived from an EMBL/GenBank/DDBJ whole genome shotgun (WGS) entry which is preliminary data.</text>
</comment>
<feature type="region of interest" description="Disordered" evidence="1">
    <location>
        <begin position="469"/>
        <end position="492"/>
    </location>
</feature>
<dbReference type="PANTHER" id="PTHR34427:SF5">
    <property type="entry name" value="DUF4283 DOMAIN-CONTAINING PROTEIN"/>
    <property type="match status" value="1"/>
</dbReference>
<organism evidence="2 3">
    <name type="scientific">Vitis vinifera</name>
    <name type="common">Grape</name>
    <dbReference type="NCBI Taxonomy" id="29760"/>
    <lineage>
        <taxon>Eukaryota</taxon>
        <taxon>Viridiplantae</taxon>
        <taxon>Streptophyta</taxon>
        <taxon>Embryophyta</taxon>
        <taxon>Tracheophyta</taxon>
        <taxon>Spermatophyta</taxon>
        <taxon>Magnoliopsida</taxon>
        <taxon>eudicotyledons</taxon>
        <taxon>Gunneridae</taxon>
        <taxon>Pentapetalae</taxon>
        <taxon>rosids</taxon>
        <taxon>Vitales</taxon>
        <taxon>Vitaceae</taxon>
        <taxon>Viteae</taxon>
        <taxon>Vitis</taxon>
    </lineage>
</organism>
<sequence>MLKVLVERKTFLIRLEGEQGGEWCSITEISRGSVFALGFEKEAVGWLVYYLTKALALKSHMGFNKKFKGKCTVHLMEVGFNNHGRFIRISKFATNRKPSVLIIPEGDKGREKGRNRRGESWPHNNEGSMHRSYAKVVSDEGPRGGGLVPIGRWARAVVCESKFDRENWAEVGRSMARSLGKKGVVTVVPISARNGVFFIETIEEAIFLHDLRKLKVGERNIIQLRRWSPKENAEIEGKFREGWIELRGLPFHLWSEVHLKKIVEQWGTVNEIDWRTLKLFDLSRARLKIAMRDRAILPALLEVTDGDWVFTVIVVVVGDEERRRGGEKGESTRVAVASHSGTSGGRRGESGRSTAGGRYRVGEDSKQRKEGEKGKAMLTSTGKCDKGYQLPSQSRLKTDGMDGIEVAGGDWAGEDEAITDVGCRASERKAQSLARPGLRADITGCKLKGPMGLGLSPEVFIPFETGASLRKEEDSSSTNKKGKSDPGLLEVQSSRLAKKKVLHGSRKLWSTFFPLSSEHRRGIWCSSEPISHGKTKVDSEEDSKAEDSGERASAPRKEEDPNNASSDEDIEGFLGRVGSDPHGSAVMVMPSSPETRGKGPNLLGNCGSMVAESLEVTPSLFQSTQQYIPSSSGFTNSLLNPSVPILSPSTPCFPFQFLNLWLLRKTE</sequence>
<proteinExistence type="predicted"/>
<protein>
    <submittedName>
        <fullName evidence="2">Uncharacterized protein</fullName>
    </submittedName>
</protein>
<feature type="compositionally biased region" description="Basic and acidic residues" evidence="1">
    <location>
        <begin position="360"/>
        <end position="375"/>
    </location>
</feature>
<feature type="compositionally biased region" description="Basic and acidic residues" evidence="1">
    <location>
        <begin position="545"/>
        <end position="560"/>
    </location>
</feature>
<dbReference type="Proteomes" id="UP000288805">
    <property type="component" value="Unassembled WGS sequence"/>
</dbReference>
<feature type="compositionally biased region" description="Basic and acidic residues" evidence="1">
    <location>
        <begin position="105"/>
        <end position="120"/>
    </location>
</feature>